<keyword evidence="2" id="KW-1133">Transmembrane helix</keyword>
<keyword evidence="2" id="KW-0812">Transmembrane</keyword>
<evidence type="ECO:0000256" key="1">
    <source>
        <dbReference type="SAM" id="MobiDB-lite"/>
    </source>
</evidence>
<accession>A0ABN9Y1A9</accession>
<sequence length="252" mass="27426">MPLSTVELVPLRAPASGRLVREVWLPRSGGVLLEPPRRAPPPRPGSPEDGEEAEEGPGYGAVFSRNSIHEDAALAMFKAALCAAALLSQALLWCHLPQRATPQRLGALVWLCILVSNVLWVAYAANLVYRRVNSAQTDSDYVFGTGSTWADRRINVGLYLSLVLLQMLDVPASVRDSVSLFHPWRPPRPVCALAAGSRRAVVVGYASKRHFEAENRNDGIVQLPRLLFGDLPILLLQAGLLLSSPAWPCGLQ</sequence>
<evidence type="ECO:0000313" key="3">
    <source>
        <dbReference type="EMBL" id="CAK0906223.1"/>
    </source>
</evidence>
<feature type="transmembrane region" description="Helical" evidence="2">
    <location>
        <begin position="72"/>
        <end position="93"/>
    </location>
</feature>
<dbReference type="Proteomes" id="UP001189429">
    <property type="component" value="Unassembled WGS sequence"/>
</dbReference>
<proteinExistence type="predicted"/>
<protein>
    <submittedName>
        <fullName evidence="3">Uncharacterized protein</fullName>
    </submittedName>
</protein>
<gene>
    <name evidence="3" type="ORF">PCOR1329_LOCUS81635</name>
</gene>
<feature type="non-terminal residue" evidence="3">
    <location>
        <position position="252"/>
    </location>
</feature>
<dbReference type="EMBL" id="CAUYUJ010021661">
    <property type="protein sequence ID" value="CAK0906223.1"/>
    <property type="molecule type" value="Genomic_DNA"/>
</dbReference>
<reference evidence="3" key="1">
    <citation type="submission" date="2023-10" db="EMBL/GenBank/DDBJ databases">
        <authorList>
            <person name="Chen Y."/>
            <person name="Shah S."/>
            <person name="Dougan E. K."/>
            <person name="Thang M."/>
            <person name="Chan C."/>
        </authorList>
    </citation>
    <scope>NUCLEOTIDE SEQUENCE [LARGE SCALE GENOMIC DNA]</scope>
</reference>
<keyword evidence="4" id="KW-1185">Reference proteome</keyword>
<feature type="region of interest" description="Disordered" evidence="1">
    <location>
        <begin position="34"/>
        <end position="57"/>
    </location>
</feature>
<evidence type="ECO:0000313" key="4">
    <source>
        <dbReference type="Proteomes" id="UP001189429"/>
    </source>
</evidence>
<evidence type="ECO:0000256" key="2">
    <source>
        <dbReference type="SAM" id="Phobius"/>
    </source>
</evidence>
<comment type="caution">
    <text evidence="3">The sequence shown here is derived from an EMBL/GenBank/DDBJ whole genome shotgun (WGS) entry which is preliminary data.</text>
</comment>
<feature type="transmembrane region" description="Helical" evidence="2">
    <location>
        <begin position="105"/>
        <end position="129"/>
    </location>
</feature>
<keyword evidence="2" id="KW-0472">Membrane</keyword>
<organism evidence="3 4">
    <name type="scientific">Prorocentrum cordatum</name>
    <dbReference type="NCBI Taxonomy" id="2364126"/>
    <lineage>
        <taxon>Eukaryota</taxon>
        <taxon>Sar</taxon>
        <taxon>Alveolata</taxon>
        <taxon>Dinophyceae</taxon>
        <taxon>Prorocentrales</taxon>
        <taxon>Prorocentraceae</taxon>
        <taxon>Prorocentrum</taxon>
    </lineage>
</organism>
<name>A0ABN9Y1A9_9DINO</name>